<evidence type="ECO:0000313" key="8">
    <source>
        <dbReference type="Proteomes" id="UP000030762"/>
    </source>
</evidence>
<keyword evidence="1" id="KW-0479">Metal-binding</keyword>
<feature type="region of interest" description="Disordered" evidence="5">
    <location>
        <begin position="304"/>
        <end position="390"/>
    </location>
</feature>
<reference evidence="7 8" key="1">
    <citation type="submission" date="2012-04" db="EMBL/GenBank/DDBJ databases">
        <title>The Genome Sequence of Saprolegnia declina VS20.</title>
        <authorList>
            <consortium name="The Broad Institute Genome Sequencing Platform"/>
            <person name="Russ C."/>
            <person name="Nusbaum C."/>
            <person name="Tyler B."/>
            <person name="van West P."/>
            <person name="Dieguez-Uribeondo J."/>
            <person name="de Bruijn I."/>
            <person name="Tripathy S."/>
            <person name="Jiang R."/>
            <person name="Young S.K."/>
            <person name="Zeng Q."/>
            <person name="Gargeya S."/>
            <person name="Fitzgerald M."/>
            <person name="Haas B."/>
            <person name="Abouelleil A."/>
            <person name="Alvarado L."/>
            <person name="Arachchi H.M."/>
            <person name="Berlin A."/>
            <person name="Chapman S.B."/>
            <person name="Goldberg J."/>
            <person name="Griggs A."/>
            <person name="Gujja S."/>
            <person name="Hansen M."/>
            <person name="Howarth C."/>
            <person name="Imamovic A."/>
            <person name="Larimer J."/>
            <person name="McCowen C."/>
            <person name="Montmayeur A."/>
            <person name="Murphy C."/>
            <person name="Neiman D."/>
            <person name="Pearson M."/>
            <person name="Priest M."/>
            <person name="Roberts A."/>
            <person name="Saif S."/>
            <person name="Shea T."/>
            <person name="Sisk P."/>
            <person name="Sykes S."/>
            <person name="Wortman J."/>
            <person name="Nusbaum C."/>
            <person name="Birren B."/>
        </authorList>
    </citation>
    <scope>NUCLEOTIDE SEQUENCE [LARGE SCALE GENOMIC DNA]</scope>
    <source>
        <strain evidence="7 8">VS20</strain>
    </source>
</reference>
<dbReference type="GeneID" id="19943693"/>
<dbReference type="PANTHER" id="PTHR15090:SF0">
    <property type="entry name" value="SEQUESTOSOME-1"/>
    <property type="match status" value="1"/>
</dbReference>
<feature type="region of interest" description="Disordered" evidence="5">
    <location>
        <begin position="1"/>
        <end position="23"/>
    </location>
</feature>
<keyword evidence="3" id="KW-0862">Zinc</keyword>
<dbReference type="OMA" id="LANWICG"/>
<dbReference type="PANTHER" id="PTHR15090">
    <property type="entry name" value="SEQUESTOSOME 1-RELATED"/>
    <property type="match status" value="1"/>
</dbReference>
<dbReference type="GO" id="GO:0044753">
    <property type="term" value="C:amphisome"/>
    <property type="evidence" value="ECO:0007669"/>
    <property type="project" value="TreeGrafter"/>
</dbReference>
<organism evidence="7 8">
    <name type="scientific">Saprolegnia diclina (strain VS20)</name>
    <dbReference type="NCBI Taxonomy" id="1156394"/>
    <lineage>
        <taxon>Eukaryota</taxon>
        <taxon>Sar</taxon>
        <taxon>Stramenopiles</taxon>
        <taxon>Oomycota</taxon>
        <taxon>Saprolegniomycetes</taxon>
        <taxon>Saprolegniales</taxon>
        <taxon>Saprolegniaceae</taxon>
        <taxon>Saprolegnia</taxon>
    </lineage>
</organism>
<dbReference type="InParanoid" id="T0S3C9"/>
<dbReference type="eggNOG" id="ENOG502QVHS">
    <property type="taxonomic scope" value="Eukaryota"/>
</dbReference>
<keyword evidence="2 4" id="KW-0863">Zinc-finger</keyword>
<dbReference type="GO" id="GO:0016235">
    <property type="term" value="C:aggresome"/>
    <property type="evidence" value="ECO:0007669"/>
    <property type="project" value="TreeGrafter"/>
</dbReference>
<feature type="compositionally biased region" description="Low complexity" evidence="5">
    <location>
        <begin position="354"/>
        <end position="373"/>
    </location>
</feature>
<dbReference type="STRING" id="1156394.T0S3C9"/>
<sequence>MSSRFSLTRQVDRNSGRRDSTVDHSAMELNRRLSVEQPAVTSVPHFFVGPATPSLDKDAPLRALHGERKIVKSKVAAWLDSEPQDEAANAVGMTRFQAAGRYFGMKVASIAGAMLKDPDTQINPDSFCDGCGMDPIVGHMYTCSQCDNYNLCTSCYRSGIHGYENSALLKAVREDYAVMAVVEQCKQLVPDEVFTLLMKQVCRGQVDRFKFLANWICGVVLGNSISTLSVRGIEIPHLGKETRARLVELLTPPLSEREDIEVSMEWFTQPDEGAISETLRIWVCTDKETKSPFAPRTNSPIIYSPGAGPVLPPSPSASDLLSPPSSVGGLPTIAPPSPPGLDLLPPPVVSISQPNSPAVKSPPVKPKLSSPIPRAELRHDESLDGPCTPRFAADDDELKVATLTANTKQLHVANPSY</sequence>
<dbReference type="GO" id="GO:0000423">
    <property type="term" value="P:mitophagy"/>
    <property type="evidence" value="ECO:0007669"/>
    <property type="project" value="TreeGrafter"/>
</dbReference>
<dbReference type="PROSITE" id="PS50135">
    <property type="entry name" value="ZF_ZZ_2"/>
    <property type="match status" value="1"/>
</dbReference>
<evidence type="ECO:0000256" key="3">
    <source>
        <dbReference type="ARBA" id="ARBA00022833"/>
    </source>
</evidence>
<dbReference type="RefSeq" id="XP_008606800.1">
    <property type="nucleotide sequence ID" value="XM_008608578.1"/>
</dbReference>
<dbReference type="VEuPathDB" id="FungiDB:SDRG_02966"/>
<dbReference type="GO" id="GO:0007032">
    <property type="term" value="P:endosome organization"/>
    <property type="evidence" value="ECO:0007669"/>
    <property type="project" value="TreeGrafter"/>
</dbReference>
<evidence type="ECO:0000256" key="4">
    <source>
        <dbReference type="PROSITE-ProRule" id="PRU00228"/>
    </source>
</evidence>
<dbReference type="Gene3D" id="3.30.60.90">
    <property type="match status" value="1"/>
</dbReference>
<name>T0S3C9_SAPDV</name>
<dbReference type="OrthoDB" id="2122982at2759"/>
<dbReference type="GO" id="GO:0008270">
    <property type="term" value="F:zinc ion binding"/>
    <property type="evidence" value="ECO:0007669"/>
    <property type="project" value="UniProtKB-KW"/>
</dbReference>
<feature type="compositionally biased region" description="Basic and acidic residues" evidence="5">
    <location>
        <begin position="10"/>
        <end position="23"/>
    </location>
</feature>
<dbReference type="GO" id="GO:0070530">
    <property type="term" value="F:K63-linked polyubiquitin modification-dependent protein binding"/>
    <property type="evidence" value="ECO:0007669"/>
    <property type="project" value="TreeGrafter"/>
</dbReference>
<evidence type="ECO:0000256" key="1">
    <source>
        <dbReference type="ARBA" id="ARBA00022723"/>
    </source>
</evidence>
<dbReference type="EMBL" id="JH767138">
    <property type="protein sequence ID" value="EQC39528.1"/>
    <property type="molecule type" value="Genomic_DNA"/>
</dbReference>
<dbReference type="SUPFAM" id="SSF57850">
    <property type="entry name" value="RING/U-box"/>
    <property type="match status" value="1"/>
</dbReference>
<evidence type="ECO:0000313" key="7">
    <source>
        <dbReference type="EMBL" id="EQC39528.1"/>
    </source>
</evidence>
<evidence type="ECO:0000256" key="2">
    <source>
        <dbReference type="ARBA" id="ARBA00022771"/>
    </source>
</evidence>
<proteinExistence type="predicted"/>
<dbReference type="GO" id="GO:0005080">
    <property type="term" value="F:protein kinase C binding"/>
    <property type="evidence" value="ECO:0007669"/>
    <property type="project" value="TreeGrafter"/>
</dbReference>
<dbReference type="GO" id="GO:0035973">
    <property type="term" value="P:aggrephagy"/>
    <property type="evidence" value="ECO:0007669"/>
    <property type="project" value="TreeGrafter"/>
</dbReference>
<keyword evidence="8" id="KW-1185">Reference proteome</keyword>
<dbReference type="SMART" id="SM00291">
    <property type="entry name" value="ZnF_ZZ"/>
    <property type="match status" value="1"/>
</dbReference>
<protein>
    <recommendedName>
        <fullName evidence="6">ZZ-type domain-containing protein</fullName>
    </recommendedName>
</protein>
<feature type="compositionally biased region" description="Pro residues" evidence="5">
    <location>
        <begin position="333"/>
        <end position="348"/>
    </location>
</feature>
<dbReference type="CDD" id="cd02249">
    <property type="entry name" value="ZZ"/>
    <property type="match status" value="1"/>
</dbReference>
<dbReference type="AlphaFoldDB" id="T0S3C9"/>
<dbReference type="InterPro" id="IPR000433">
    <property type="entry name" value="Znf_ZZ"/>
</dbReference>
<evidence type="ECO:0000259" key="6">
    <source>
        <dbReference type="PROSITE" id="PS50135"/>
    </source>
</evidence>
<accession>T0S3C9</accession>
<gene>
    <name evidence="7" type="ORF">SDRG_02966</name>
</gene>
<evidence type="ECO:0000256" key="5">
    <source>
        <dbReference type="SAM" id="MobiDB-lite"/>
    </source>
</evidence>
<dbReference type="Proteomes" id="UP000030762">
    <property type="component" value="Unassembled WGS sequence"/>
</dbReference>
<dbReference type="Pfam" id="PF00569">
    <property type="entry name" value="ZZ"/>
    <property type="match status" value="1"/>
</dbReference>
<feature type="domain" description="ZZ-type" evidence="6">
    <location>
        <begin position="123"/>
        <end position="176"/>
    </location>
</feature>
<feature type="compositionally biased region" description="Low complexity" evidence="5">
    <location>
        <begin position="316"/>
        <end position="326"/>
    </location>
</feature>
<dbReference type="InterPro" id="IPR052260">
    <property type="entry name" value="Autophagy_Rcpt_SigReg"/>
</dbReference>
<dbReference type="InterPro" id="IPR043145">
    <property type="entry name" value="Znf_ZZ_sf"/>
</dbReference>